<evidence type="ECO:0000313" key="2">
    <source>
        <dbReference type="Proteomes" id="UP000308197"/>
    </source>
</evidence>
<accession>A0A5C3NRZ6</accession>
<proteinExistence type="predicted"/>
<dbReference type="InParanoid" id="A0A5C3NRZ6"/>
<dbReference type="EMBL" id="ML211847">
    <property type="protein sequence ID" value="TFK80105.1"/>
    <property type="molecule type" value="Genomic_DNA"/>
</dbReference>
<sequence length="355" mass="38491">MSILPTSSLSPGSSQLASHSPASLAALIQSSRLAADVLQFAGLPHSAAAARTAANVFDKFKYTSLVVRLAKPSAAGSRQEQSDGTIRAQYVHTRPACFTFSEFAERVRAASTSTRSLPVTSIESYETPSNPGPLRIGHQYVVATVLHPKGPTYARFDMFLASDAPGIAMGGPSLFRVKMSDDKVALTKGRRLLSMVSIGQGASVTTGPSLDALAALVEIIQQRAGREFGLIGRNCAWMNELLMFGMARKFSSHWLRGPYLPEETMRRWMHGEIGVLTATTDCTHPDPVGRWLARTSGSVVRGVHAFVTRDDQDRFLMQDDEMEVVMSAWKGFALARIDIEEPQPDPDDGFESGGM</sequence>
<protein>
    <submittedName>
        <fullName evidence="1">Uncharacterized protein</fullName>
    </submittedName>
</protein>
<dbReference type="Proteomes" id="UP000308197">
    <property type="component" value="Unassembled WGS sequence"/>
</dbReference>
<dbReference type="AlphaFoldDB" id="A0A5C3NRZ6"/>
<keyword evidence="2" id="KW-1185">Reference proteome</keyword>
<name>A0A5C3NRZ6_9APHY</name>
<evidence type="ECO:0000313" key="1">
    <source>
        <dbReference type="EMBL" id="TFK80105.1"/>
    </source>
</evidence>
<organism evidence="1 2">
    <name type="scientific">Polyporus arcularius HHB13444</name>
    <dbReference type="NCBI Taxonomy" id="1314778"/>
    <lineage>
        <taxon>Eukaryota</taxon>
        <taxon>Fungi</taxon>
        <taxon>Dikarya</taxon>
        <taxon>Basidiomycota</taxon>
        <taxon>Agaricomycotina</taxon>
        <taxon>Agaricomycetes</taxon>
        <taxon>Polyporales</taxon>
        <taxon>Polyporaceae</taxon>
        <taxon>Polyporus</taxon>
    </lineage>
</organism>
<gene>
    <name evidence="1" type="ORF">K466DRAFT_592032</name>
</gene>
<reference evidence="1 2" key="1">
    <citation type="journal article" date="2019" name="Nat. Ecol. Evol.">
        <title>Megaphylogeny resolves global patterns of mushroom evolution.</title>
        <authorList>
            <person name="Varga T."/>
            <person name="Krizsan K."/>
            <person name="Foldi C."/>
            <person name="Dima B."/>
            <person name="Sanchez-Garcia M."/>
            <person name="Sanchez-Ramirez S."/>
            <person name="Szollosi G.J."/>
            <person name="Szarkandi J.G."/>
            <person name="Papp V."/>
            <person name="Albert L."/>
            <person name="Andreopoulos W."/>
            <person name="Angelini C."/>
            <person name="Antonin V."/>
            <person name="Barry K.W."/>
            <person name="Bougher N.L."/>
            <person name="Buchanan P."/>
            <person name="Buyck B."/>
            <person name="Bense V."/>
            <person name="Catcheside P."/>
            <person name="Chovatia M."/>
            <person name="Cooper J."/>
            <person name="Damon W."/>
            <person name="Desjardin D."/>
            <person name="Finy P."/>
            <person name="Geml J."/>
            <person name="Haridas S."/>
            <person name="Hughes K."/>
            <person name="Justo A."/>
            <person name="Karasinski D."/>
            <person name="Kautmanova I."/>
            <person name="Kiss B."/>
            <person name="Kocsube S."/>
            <person name="Kotiranta H."/>
            <person name="LaButti K.M."/>
            <person name="Lechner B.E."/>
            <person name="Liimatainen K."/>
            <person name="Lipzen A."/>
            <person name="Lukacs Z."/>
            <person name="Mihaltcheva S."/>
            <person name="Morgado L.N."/>
            <person name="Niskanen T."/>
            <person name="Noordeloos M.E."/>
            <person name="Ohm R.A."/>
            <person name="Ortiz-Santana B."/>
            <person name="Ovrebo C."/>
            <person name="Racz N."/>
            <person name="Riley R."/>
            <person name="Savchenko A."/>
            <person name="Shiryaev A."/>
            <person name="Soop K."/>
            <person name="Spirin V."/>
            <person name="Szebenyi C."/>
            <person name="Tomsovsky M."/>
            <person name="Tulloss R.E."/>
            <person name="Uehling J."/>
            <person name="Grigoriev I.V."/>
            <person name="Vagvolgyi C."/>
            <person name="Papp T."/>
            <person name="Martin F.M."/>
            <person name="Miettinen O."/>
            <person name="Hibbett D.S."/>
            <person name="Nagy L.G."/>
        </authorList>
    </citation>
    <scope>NUCLEOTIDE SEQUENCE [LARGE SCALE GENOMIC DNA]</scope>
    <source>
        <strain evidence="1 2">HHB13444</strain>
    </source>
</reference>